<dbReference type="InterPro" id="IPR015944">
    <property type="entry name" value="Gly-tRNA-synth_bsu"/>
</dbReference>
<evidence type="ECO:0000256" key="2">
    <source>
        <dbReference type="ARBA" id="ARBA00008226"/>
    </source>
</evidence>
<proteinExistence type="inferred from homology"/>
<dbReference type="OrthoDB" id="9775440at2"/>
<keyword evidence="9 11" id="KW-0030">Aminoacyl-tRNA synthetase</keyword>
<dbReference type="PANTHER" id="PTHR30075">
    <property type="entry name" value="GLYCYL-TRNA SYNTHETASE"/>
    <property type="match status" value="1"/>
</dbReference>
<evidence type="ECO:0000256" key="3">
    <source>
        <dbReference type="ARBA" id="ARBA00011209"/>
    </source>
</evidence>
<dbReference type="HAMAP" id="MF_00255">
    <property type="entry name" value="Gly_tRNA_synth_beta"/>
    <property type="match status" value="1"/>
</dbReference>
<dbReference type="InterPro" id="IPR006194">
    <property type="entry name" value="Gly-tRNA-synth_heterodimer"/>
</dbReference>
<keyword evidence="7 11" id="KW-0067">ATP-binding</keyword>
<keyword evidence="6 11" id="KW-0547">Nucleotide-binding</keyword>
<dbReference type="PROSITE" id="PS50861">
    <property type="entry name" value="AA_TRNA_LIGASE_II_GLYAB"/>
    <property type="match status" value="1"/>
</dbReference>
<accession>A0A4Y6U8Y5</accession>
<evidence type="ECO:0000256" key="9">
    <source>
        <dbReference type="ARBA" id="ARBA00023146"/>
    </source>
</evidence>
<evidence type="ECO:0000259" key="12">
    <source>
        <dbReference type="Pfam" id="PF05746"/>
    </source>
</evidence>
<dbReference type="KEGG" id="swf:E3E12_06185"/>
<dbReference type="EMBL" id="CP038231">
    <property type="protein sequence ID" value="QDH13842.1"/>
    <property type="molecule type" value="Genomic_DNA"/>
</dbReference>
<protein>
    <recommendedName>
        <fullName evidence="11">Glycine--tRNA ligase beta subunit</fullName>
        <ecNumber evidence="11">6.1.1.14</ecNumber>
    </recommendedName>
    <alternativeName>
        <fullName evidence="11">Glycyl-tRNA synthetase beta subunit</fullName>
        <shortName evidence="11">GlyRS</shortName>
    </alternativeName>
</protein>
<dbReference type="Proteomes" id="UP000318709">
    <property type="component" value="Chromosome"/>
</dbReference>
<evidence type="ECO:0000313" key="13">
    <source>
        <dbReference type="EMBL" id="QDH13842.1"/>
    </source>
</evidence>
<dbReference type="Pfam" id="PF05746">
    <property type="entry name" value="DALR_1"/>
    <property type="match status" value="1"/>
</dbReference>
<evidence type="ECO:0000256" key="11">
    <source>
        <dbReference type="HAMAP-Rule" id="MF_00255"/>
    </source>
</evidence>
<feature type="domain" description="DALR anticodon binding" evidence="12">
    <location>
        <begin position="614"/>
        <end position="710"/>
    </location>
</feature>
<dbReference type="NCBIfam" id="TIGR00211">
    <property type="entry name" value="glyS"/>
    <property type="match status" value="1"/>
</dbReference>
<sequence length="727" mass="78257">MAELLLDLFSEEIPAYLQESAAADLLKLLQAALAPLNPRQGQAFSTPRHVAAVLEVDEGVPERLEEQRGPRLSAPPKALAGFLRKHGVAEATLPPAAEVAAQGAAGYDLGRGLTLRVENDYWVLAKRLPAVNAAALVAEHVPEILWNFPWPKTMRWGQGTAFTWIRPLRRIACLLDGQTVPFSLERAGDKAHGLAASNQTEGHRFMAPGPFTISSAEQWRTELAKRFVLVDPQERQRLVREGAQKQASAKGAELVPDEGLVREVAGLTEWPVPLAGAIEAQFMDLPPEVMQVSMRVNQRYFATRQPGQDQQAAPWFVVIANKAFDDGGALCIAGNERVLRARFADARHFWNLDRKRTLASRVDDLGAVTFHAKLGTQKARAERISRLAGAVAAAMGLPPQQQAQAERAGLLAKADLTTGMVGEFPEVQGVMGGHYARHDGEGEAIADAVGEHYMPRGAQDNVPSKPVSVAVALADRLDMLAGFFAMGETPTGSGDPYGLRRAAIAVIRLVRDNGLHINLDDLLTKAAAPYAAIAKAAGDKSALQALEGFLAERLKVQLRSEGQRHDVLDATLASSQPRPGALFSQGLDGDLTRLLARVAALAAMLETPAGAQLLQAYKRAGNILRIENKKDGPHKGAVNEGLFQQGEERRLAQELAQASQAAEGALGQGDFQGAMKALAPLQGVMEDFFGAVTVNADDPALRRNRLRLLQGFVSNVDRVADFSKLTG</sequence>
<dbReference type="PRINTS" id="PR01045">
    <property type="entry name" value="TRNASYNTHGB"/>
</dbReference>
<dbReference type="GO" id="GO:0004814">
    <property type="term" value="F:arginine-tRNA ligase activity"/>
    <property type="evidence" value="ECO:0007669"/>
    <property type="project" value="InterPro"/>
</dbReference>
<comment type="similarity">
    <text evidence="2 11">Belongs to the class-II aminoacyl-tRNA synthetase family.</text>
</comment>
<dbReference type="GO" id="GO:0005524">
    <property type="term" value="F:ATP binding"/>
    <property type="evidence" value="ECO:0007669"/>
    <property type="project" value="UniProtKB-UniRule"/>
</dbReference>
<evidence type="ECO:0000256" key="10">
    <source>
        <dbReference type="ARBA" id="ARBA00047937"/>
    </source>
</evidence>
<evidence type="ECO:0000256" key="1">
    <source>
        <dbReference type="ARBA" id="ARBA00004496"/>
    </source>
</evidence>
<evidence type="ECO:0000256" key="7">
    <source>
        <dbReference type="ARBA" id="ARBA00022840"/>
    </source>
</evidence>
<dbReference type="InterPro" id="IPR008909">
    <property type="entry name" value="DALR_anticod-bd"/>
</dbReference>
<evidence type="ECO:0000256" key="4">
    <source>
        <dbReference type="ARBA" id="ARBA00022490"/>
    </source>
</evidence>
<dbReference type="GO" id="GO:0006420">
    <property type="term" value="P:arginyl-tRNA aminoacylation"/>
    <property type="evidence" value="ECO:0007669"/>
    <property type="project" value="InterPro"/>
</dbReference>
<reference evidence="13 14" key="1">
    <citation type="submission" date="2019-03" db="EMBL/GenBank/DDBJ databases">
        <title>The complete genome sequence of Swingsia_sp. F3b2 LMG30590(T).</title>
        <authorList>
            <person name="Chua K.-O."/>
            <person name="Chan K.-G."/>
            <person name="See-Too W.-S."/>
        </authorList>
    </citation>
    <scope>NUCLEOTIDE SEQUENCE [LARGE SCALE GENOMIC DNA]</scope>
    <source>
        <strain evidence="13 14">F3b2</strain>
    </source>
</reference>
<gene>
    <name evidence="11" type="primary">glyS</name>
    <name evidence="13" type="ORF">E3E12_06185</name>
</gene>
<keyword evidence="4 11" id="KW-0963">Cytoplasm</keyword>
<dbReference type="GO" id="GO:0006426">
    <property type="term" value="P:glycyl-tRNA aminoacylation"/>
    <property type="evidence" value="ECO:0007669"/>
    <property type="project" value="UniProtKB-UniRule"/>
</dbReference>
<evidence type="ECO:0000256" key="8">
    <source>
        <dbReference type="ARBA" id="ARBA00022917"/>
    </source>
</evidence>
<keyword evidence="14" id="KW-1185">Reference proteome</keyword>
<dbReference type="Pfam" id="PF02092">
    <property type="entry name" value="tRNA_synt_2f"/>
    <property type="match status" value="1"/>
</dbReference>
<dbReference type="GO" id="GO:0004820">
    <property type="term" value="F:glycine-tRNA ligase activity"/>
    <property type="evidence" value="ECO:0007669"/>
    <property type="project" value="UniProtKB-UniRule"/>
</dbReference>
<comment type="subunit">
    <text evidence="3 11">Tetramer of two alpha and two beta subunits.</text>
</comment>
<keyword evidence="8 11" id="KW-0648">Protein biosynthesis</keyword>
<dbReference type="PANTHER" id="PTHR30075:SF2">
    <property type="entry name" value="GLYCINE--TRNA LIGASE, CHLOROPLASTIC_MITOCHONDRIAL 2"/>
    <property type="match status" value="1"/>
</dbReference>
<keyword evidence="5 11" id="KW-0436">Ligase</keyword>
<comment type="subcellular location">
    <subcellularLocation>
        <location evidence="1 11">Cytoplasm</location>
    </subcellularLocation>
</comment>
<dbReference type="EC" id="6.1.1.14" evidence="11"/>
<dbReference type="AlphaFoldDB" id="A0A4Y6U8Y5"/>
<evidence type="ECO:0000313" key="14">
    <source>
        <dbReference type="Proteomes" id="UP000318709"/>
    </source>
</evidence>
<evidence type="ECO:0000256" key="5">
    <source>
        <dbReference type="ARBA" id="ARBA00022598"/>
    </source>
</evidence>
<comment type="catalytic activity">
    <reaction evidence="10 11">
        <text>tRNA(Gly) + glycine + ATP = glycyl-tRNA(Gly) + AMP + diphosphate</text>
        <dbReference type="Rhea" id="RHEA:16013"/>
        <dbReference type="Rhea" id="RHEA-COMP:9664"/>
        <dbReference type="Rhea" id="RHEA-COMP:9683"/>
        <dbReference type="ChEBI" id="CHEBI:30616"/>
        <dbReference type="ChEBI" id="CHEBI:33019"/>
        <dbReference type="ChEBI" id="CHEBI:57305"/>
        <dbReference type="ChEBI" id="CHEBI:78442"/>
        <dbReference type="ChEBI" id="CHEBI:78522"/>
        <dbReference type="ChEBI" id="CHEBI:456215"/>
        <dbReference type="EC" id="6.1.1.14"/>
    </reaction>
</comment>
<evidence type="ECO:0000256" key="6">
    <source>
        <dbReference type="ARBA" id="ARBA00022741"/>
    </source>
</evidence>
<organism evidence="13 14">
    <name type="scientific">Formicincola oecophyllae</name>
    <dbReference type="NCBI Taxonomy" id="2558361"/>
    <lineage>
        <taxon>Bacteria</taxon>
        <taxon>Pseudomonadati</taxon>
        <taxon>Pseudomonadota</taxon>
        <taxon>Alphaproteobacteria</taxon>
        <taxon>Acetobacterales</taxon>
        <taxon>Acetobacteraceae</taxon>
        <taxon>Formicincola</taxon>
    </lineage>
</organism>
<name>A0A4Y6U8Y5_9PROT</name>
<dbReference type="SUPFAM" id="SSF109604">
    <property type="entry name" value="HD-domain/PDEase-like"/>
    <property type="match status" value="1"/>
</dbReference>
<dbReference type="GO" id="GO:0005829">
    <property type="term" value="C:cytosol"/>
    <property type="evidence" value="ECO:0007669"/>
    <property type="project" value="TreeGrafter"/>
</dbReference>
<dbReference type="RefSeq" id="WP_141443550.1">
    <property type="nucleotide sequence ID" value="NZ_CP038231.1"/>
</dbReference>